<reference evidence="2 3" key="1">
    <citation type="submission" date="2020-03" db="EMBL/GenBank/DDBJ databases">
        <title>Alteromonas ponticola sp. nov., isolated from seawater.</title>
        <authorList>
            <person name="Yoon J.-H."/>
            <person name="Kim Y.-O."/>
        </authorList>
    </citation>
    <scope>NUCLEOTIDE SEQUENCE [LARGE SCALE GENOMIC DNA]</scope>
    <source>
        <strain evidence="2 3">MYP5</strain>
    </source>
</reference>
<evidence type="ECO:0000259" key="1">
    <source>
        <dbReference type="Pfam" id="PF12680"/>
    </source>
</evidence>
<organism evidence="2 3">
    <name type="scientific">Alteromonas ponticola</name>
    <dbReference type="NCBI Taxonomy" id="2720613"/>
    <lineage>
        <taxon>Bacteria</taxon>
        <taxon>Pseudomonadati</taxon>
        <taxon>Pseudomonadota</taxon>
        <taxon>Gammaproteobacteria</taxon>
        <taxon>Alteromonadales</taxon>
        <taxon>Alteromonadaceae</taxon>
        <taxon>Alteromonas/Salinimonas group</taxon>
        <taxon>Alteromonas</taxon>
    </lineage>
</organism>
<feature type="domain" description="SnoaL-like" evidence="1">
    <location>
        <begin position="11"/>
        <end position="103"/>
    </location>
</feature>
<dbReference type="SUPFAM" id="SSF54427">
    <property type="entry name" value="NTF2-like"/>
    <property type="match status" value="1"/>
</dbReference>
<dbReference type="EMBL" id="JAATNW010000005">
    <property type="protein sequence ID" value="NMH60335.1"/>
    <property type="molecule type" value="Genomic_DNA"/>
</dbReference>
<gene>
    <name evidence="2" type="ORF">HCJ96_09920</name>
</gene>
<dbReference type="InterPro" id="IPR032710">
    <property type="entry name" value="NTF2-like_dom_sf"/>
</dbReference>
<evidence type="ECO:0000313" key="2">
    <source>
        <dbReference type="EMBL" id="NMH60335.1"/>
    </source>
</evidence>
<dbReference type="Pfam" id="PF12680">
    <property type="entry name" value="SnoaL_2"/>
    <property type="match status" value="1"/>
</dbReference>
<accession>A0ABX1R1J9</accession>
<keyword evidence="3" id="KW-1185">Reference proteome</keyword>
<proteinExistence type="predicted"/>
<protein>
    <submittedName>
        <fullName evidence="2">Nuclear transport factor 2 family protein</fullName>
    </submittedName>
</protein>
<comment type="caution">
    <text evidence="2">The sequence shown here is derived from an EMBL/GenBank/DDBJ whole genome shotgun (WGS) entry which is preliminary data.</text>
</comment>
<dbReference type="RefSeq" id="WP_169210896.1">
    <property type="nucleotide sequence ID" value="NZ_JAATNW010000005.1"/>
</dbReference>
<evidence type="ECO:0000313" key="3">
    <source>
        <dbReference type="Proteomes" id="UP000709336"/>
    </source>
</evidence>
<sequence length="118" mass="13312">MDKNDVHPVINKWLTCWETGDIDALPIVDSFCHTSPFGTIKGKQRYLEIVAKNKSDFLGNTLTVINQITEANQVCVQFEQKNANTGLEMVVCEWYTLQGDQIKAIRSFYNVGDAQIKG</sequence>
<dbReference type="Gene3D" id="3.10.450.50">
    <property type="match status" value="1"/>
</dbReference>
<dbReference type="Proteomes" id="UP000709336">
    <property type="component" value="Unassembled WGS sequence"/>
</dbReference>
<dbReference type="InterPro" id="IPR037401">
    <property type="entry name" value="SnoaL-like"/>
</dbReference>
<name>A0ABX1R1J9_9ALTE</name>